<dbReference type="RefSeq" id="WP_090349834.1">
    <property type="nucleotide sequence ID" value="NZ_CSTD01000001.1"/>
</dbReference>
<dbReference type="SUPFAM" id="SSF53098">
    <property type="entry name" value="Ribonuclease H-like"/>
    <property type="match status" value="1"/>
</dbReference>
<reference evidence="4 5" key="1">
    <citation type="submission" date="2015-03" db="EMBL/GenBank/DDBJ databases">
        <authorList>
            <person name="Murphy D."/>
        </authorList>
    </citation>
    <scope>NUCLEOTIDE SEQUENCE [LARGE SCALE GENOMIC DNA]</scope>
    <source>
        <strain evidence="4 5">DSM 44277</strain>
    </source>
</reference>
<proteinExistence type="predicted"/>
<dbReference type="AlphaFoldDB" id="A0A0U0W6F8"/>
<dbReference type="PANTHER" id="PTHR35004">
    <property type="entry name" value="TRANSPOSASE RV3428C-RELATED"/>
    <property type="match status" value="1"/>
</dbReference>
<protein>
    <submittedName>
        <fullName evidence="4">Transposase fora</fullName>
    </submittedName>
</protein>
<dbReference type="InterPro" id="IPR053721">
    <property type="entry name" value="Fimbrial_Adhesin_Reg"/>
</dbReference>
<dbReference type="GO" id="GO:0003676">
    <property type="term" value="F:nucleic acid binding"/>
    <property type="evidence" value="ECO:0007669"/>
    <property type="project" value="InterPro"/>
</dbReference>
<dbReference type="Gene3D" id="3.30.420.10">
    <property type="entry name" value="Ribonuclease H-like superfamily/Ribonuclease H"/>
    <property type="match status" value="1"/>
</dbReference>
<dbReference type="Pfam" id="PF13565">
    <property type="entry name" value="HTH_32"/>
    <property type="match status" value="1"/>
</dbReference>
<dbReference type="InterPro" id="IPR036397">
    <property type="entry name" value="RNaseH_sf"/>
</dbReference>
<dbReference type="NCBIfam" id="NF033577">
    <property type="entry name" value="transpos_IS481"/>
    <property type="match status" value="1"/>
</dbReference>
<evidence type="ECO:0000256" key="2">
    <source>
        <dbReference type="ARBA" id="ARBA00023163"/>
    </source>
</evidence>
<accession>A0A0U0W6F8</accession>
<evidence type="ECO:0000259" key="3">
    <source>
        <dbReference type="PROSITE" id="PS50994"/>
    </source>
</evidence>
<dbReference type="Pfam" id="PF13683">
    <property type="entry name" value="rve_3"/>
    <property type="match status" value="1"/>
</dbReference>
<sequence length="394" mass="44253">MSKAHLVITAVTVEGRSKSEVARDYDLSRQWVQQLCKRYEADGDAAFVPHSRRPHHSPQAVPADVEDRIVRLRKTLTKRGLDAGADTIATHLATDPSIAHTPAVSTIWRILKRRGFVTPQPHKRPRSSWKRFEAELPNQCWQADVTHWHLAHGGGVEILNILDDHSRLAIASLARRTISGPDVTTTFTTAFATYGPPASVLTDNGAIFTGAPRRGGRTALEITLGTLGINYLTSRPYHPQTCGKVERFHQTQKKWLTAHPAATLAELQHRCDQFRVYYNQRRPHRALDRHTPAQAYTHRPKATPTGYVIPAHYRVRTDVIDAAGVITIRYNSRLHHIGLGKRRTGTKVTVLIDDLDIRVLDRTTGTLIRKLVLDPTRDYQPRGVKCGNSPENKQ</sequence>
<dbReference type="InterPro" id="IPR047656">
    <property type="entry name" value="IS481-like_transpos"/>
</dbReference>
<dbReference type="InterPro" id="IPR009057">
    <property type="entry name" value="Homeodomain-like_sf"/>
</dbReference>
<evidence type="ECO:0000313" key="5">
    <source>
        <dbReference type="Proteomes" id="UP000198875"/>
    </source>
</evidence>
<dbReference type="InterPro" id="IPR001584">
    <property type="entry name" value="Integrase_cat-core"/>
</dbReference>
<keyword evidence="2" id="KW-0804">Transcription</keyword>
<keyword evidence="1" id="KW-0805">Transcription regulation</keyword>
<dbReference type="Gene3D" id="1.10.10.2690">
    <property type="match status" value="1"/>
</dbReference>
<gene>
    <name evidence="4" type="ORF">BN971_00974</name>
</gene>
<feature type="domain" description="Integrase catalytic" evidence="3">
    <location>
        <begin position="133"/>
        <end position="300"/>
    </location>
</feature>
<dbReference type="SUPFAM" id="SSF46689">
    <property type="entry name" value="Homeodomain-like"/>
    <property type="match status" value="1"/>
</dbReference>
<organism evidence="4 5">
    <name type="scientific">Mycobacterium bohemicum DSM 44277</name>
    <dbReference type="NCBI Taxonomy" id="1236609"/>
    <lineage>
        <taxon>Bacteria</taxon>
        <taxon>Bacillati</taxon>
        <taxon>Actinomycetota</taxon>
        <taxon>Actinomycetes</taxon>
        <taxon>Mycobacteriales</taxon>
        <taxon>Mycobacteriaceae</taxon>
        <taxon>Mycobacterium</taxon>
    </lineage>
</organism>
<name>A0A0U0W6F8_MYCBE</name>
<dbReference type="PANTHER" id="PTHR35004:SF6">
    <property type="entry name" value="TRANSPOSASE"/>
    <property type="match status" value="1"/>
</dbReference>
<dbReference type="GO" id="GO:0015074">
    <property type="term" value="P:DNA integration"/>
    <property type="evidence" value="ECO:0007669"/>
    <property type="project" value="InterPro"/>
</dbReference>
<dbReference type="PROSITE" id="PS50994">
    <property type="entry name" value="INTEGRASE"/>
    <property type="match status" value="1"/>
</dbReference>
<dbReference type="InterPro" id="IPR012337">
    <property type="entry name" value="RNaseH-like_sf"/>
</dbReference>
<dbReference type="EMBL" id="CSTD01000001">
    <property type="protein sequence ID" value="CPR07273.1"/>
    <property type="molecule type" value="Genomic_DNA"/>
</dbReference>
<dbReference type="OrthoDB" id="568335at2"/>
<dbReference type="Proteomes" id="UP000198875">
    <property type="component" value="Unassembled WGS sequence"/>
</dbReference>
<evidence type="ECO:0000313" key="4">
    <source>
        <dbReference type="EMBL" id="CPR07273.1"/>
    </source>
</evidence>
<evidence type="ECO:0000256" key="1">
    <source>
        <dbReference type="ARBA" id="ARBA00023015"/>
    </source>
</evidence>